<dbReference type="eggNOG" id="COG0684">
    <property type="taxonomic scope" value="Bacteria"/>
</dbReference>
<dbReference type="STRING" id="1424334.W822_18670"/>
<dbReference type="InterPro" id="IPR005493">
    <property type="entry name" value="RraA/RraA-like"/>
</dbReference>
<dbReference type="SUPFAM" id="SSF89562">
    <property type="entry name" value="RraA-like"/>
    <property type="match status" value="1"/>
</dbReference>
<feature type="binding site" evidence="5">
    <location>
        <begin position="97"/>
        <end position="100"/>
    </location>
    <ligand>
        <name>substrate</name>
    </ligand>
</feature>
<evidence type="ECO:0000256" key="2">
    <source>
        <dbReference type="ARBA" id="ARBA00016549"/>
    </source>
</evidence>
<dbReference type="Proteomes" id="UP000018733">
    <property type="component" value="Unassembled WGS sequence"/>
</dbReference>
<dbReference type="PANTHER" id="PTHR33254:SF4">
    <property type="entry name" value="4-HYDROXY-4-METHYL-2-OXOGLUTARATE ALDOLASE 3-RELATED"/>
    <property type="match status" value="1"/>
</dbReference>
<evidence type="ECO:0000256" key="1">
    <source>
        <dbReference type="ARBA" id="ARBA00001968"/>
    </source>
</evidence>
<dbReference type="Pfam" id="PF03737">
    <property type="entry name" value="RraA-like"/>
    <property type="match status" value="1"/>
</dbReference>
<feature type="binding site" evidence="5">
    <location>
        <position position="119"/>
    </location>
    <ligand>
        <name>substrate</name>
    </ligand>
</feature>
<feature type="binding site" evidence="5">
    <location>
        <position position="120"/>
    </location>
    <ligand>
        <name>Mg(2+)</name>
        <dbReference type="ChEBI" id="CHEBI:18420"/>
    </ligand>
</feature>
<dbReference type="EMBL" id="AYXT01000012">
    <property type="protein sequence ID" value="ETF01283.1"/>
    <property type="molecule type" value="Genomic_DNA"/>
</dbReference>
<dbReference type="PANTHER" id="PTHR33254">
    <property type="entry name" value="4-HYDROXY-4-METHYL-2-OXOGLUTARATE ALDOLASE 3-RELATED"/>
    <property type="match status" value="1"/>
</dbReference>
<evidence type="ECO:0000313" key="7">
    <source>
        <dbReference type="Proteomes" id="UP000018733"/>
    </source>
</evidence>
<organism evidence="6 7">
    <name type="scientific">Advenella kashmirensis W13003</name>
    <dbReference type="NCBI Taxonomy" id="1424334"/>
    <lineage>
        <taxon>Bacteria</taxon>
        <taxon>Pseudomonadati</taxon>
        <taxon>Pseudomonadota</taxon>
        <taxon>Betaproteobacteria</taxon>
        <taxon>Burkholderiales</taxon>
        <taxon>Alcaligenaceae</taxon>
    </lineage>
</organism>
<evidence type="ECO:0000313" key="6">
    <source>
        <dbReference type="EMBL" id="ETF01283.1"/>
    </source>
</evidence>
<evidence type="ECO:0000256" key="4">
    <source>
        <dbReference type="ARBA" id="ARBA00030169"/>
    </source>
</evidence>
<dbReference type="Gene3D" id="3.50.30.40">
    <property type="entry name" value="Ribonuclease E inhibitor RraA/RraA-like"/>
    <property type="match status" value="1"/>
</dbReference>
<reference evidence="6 7" key="1">
    <citation type="journal article" date="2014" name="Genome Announc.">
        <title>Draft Genome Sequence of Advenella kashmirensis Strain W13003, a Polycyclic Aromatic Hydrocarbon-Degrading Bacterium.</title>
        <authorList>
            <person name="Wang X."/>
            <person name="Jin D."/>
            <person name="Zhou L."/>
            <person name="Wu L."/>
            <person name="An W."/>
            <person name="Zhao L."/>
        </authorList>
    </citation>
    <scope>NUCLEOTIDE SEQUENCE [LARGE SCALE GENOMIC DNA]</scope>
    <source>
        <strain evidence="6 7">W13003</strain>
    </source>
</reference>
<comment type="caution">
    <text evidence="6">The sequence shown here is derived from an EMBL/GenBank/DDBJ whole genome shotgun (WGS) entry which is preliminary data.</text>
</comment>
<gene>
    <name evidence="6" type="ORF">W822_18670</name>
</gene>
<comment type="cofactor">
    <cofactor evidence="1">
        <name>a divalent metal cation</name>
        <dbReference type="ChEBI" id="CHEBI:60240"/>
    </cofactor>
</comment>
<keyword evidence="5" id="KW-0460">Magnesium</keyword>
<dbReference type="InterPro" id="IPR036704">
    <property type="entry name" value="RraA/RraA-like_sf"/>
</dbReference>
<evidence type="ECO:0000256" key="3">
    <source>
        <dbReference type="ARBA" id="ARBA00029596"/>
    </source>
</evidence>
<dbReference type="PATRIC" id="fig|1424334.3.peg.3748"/>
<dbReference type="OrthoDB" id="9805307at2"/>
<dbReference type="CDD" id="cd16841">
    <property type="entry name" value="RraA_family"/>
    <property type="match status" value="1"/>
</dbReference>
<keyword evidence="7" id="KW-1185">Reference proteome</keyword>
<dbReference type="HOGENOM" id="CLU_072626_3_0_4"/>
<sequence length="224" mass="24363">MIDTEDRTRIRQRFLKVDASNVADVLDELGYPDQGLSCEFQRQTGSERLAGWAYTIRGQMTPYGLGGDAEKMKACANLSAGDVSVWAGDGEGICYFGELICIGMKDKGCVGALVDGGVRDTSWISKLDFAVFGRFRTPVQSITRWKVNAWDVPVYLTGATGRRVIVSPGDFILGDDDGAIVIPQAIVKEVLEKSEKLTEQETAVRKSLSAGMTLTQALAQYGHV</sequence>
<evidence type="ECO:0000256" key="5">
    <source>
        <dbReference type="PIRSR" id="PIRSR605493-1"/>
    </source>
</evidence>
<protein>
    <recommendedName>
        <fullName evidence="2">Putative 4-hydroxy-4-methyl-2-oxoglutarate aldolase</fullName>
    </recommendedName>
    <alternativeName>
        <fullName evidence="3">Regulator of ribonuclease activity homolog</fullName>
    </alternativeName>
    <alternativeName>
        <fullName evidence="4">RraA-like protein</fullName>
    </alternativeName>
</protein>
<dbReference type="GO" id="GO:0046872">
    <property type="term" value="F:metal ion binding"/>
    <property type="evidence" value="ECO:0007669"/>
    <property type="project" value="UniProtKB-KW"/>
</dbReference>
<accession>V8QPL7</accession>
<keyword evidence="5" id="KW-0479">Metal-binding</keyword>
<proteinExistence type="predicted"/>
<dbReference type="AlphaFoldDB" id="V8QPL7"/>
<comment type="cofactor">
    <cofactor evidence="5">
        <name>Mg(2+)</name>
        <dbReference type="ChEBI" id="CHEBI:18420"/>
    </cofactor>
</comment>
<name>V8QPL7_9BURK</name>